<gene>
    <name evidence="2" type="ORF">SAMN05216259_117104</name>
</gene>
<protein>
    <submittedName>
        <fullName evidence="2">Haemolytic enterotoxin (HBL)</fullName>
    </submittedName>
</protein>
<keyword evidence="1" id="KW-1133">Transmembrane helix</keyword>
<dbReference type="AlphaFoldDB" id="A0A1H0Q479"/>
<keyword evidence="1" id="KW-0812">Transmembrane</keyword>
<dbReference type="Gene3D" id="1.20.1170.10">
    <property type="match status" value="1"/>
</dbReference>
<dbReference type="SUPFAM" id="SSF58100">
    <property type="entry name" value="Bacterial hemolysins"/>
    <property type="match status" value="1"/>
</dbReference>
<reference evidence="2 3" key="1">
    <citation type="submission" date="2016-10" db="EMBL/GenBank/DDBJ databases">
        <authorList>
            <person name="de Groot N.N."/>
        </authorList>
    </citation>
    <scope>NUCLEOTIDE SEQUENCE [LARGE SCALE GENOMIC DNA]</scope>
    <source>
        <strain evidence="2 3">CGMCC 4.2022</strain>
    </source>
</reference>
<dbReference type="Pfam" id="PF05791">
    <property type="entry name" value="Bacillus_HBL"/>
    <property type="match status" value="1"/>
</dbReference>
<sequence length="382" mass="41278">MARDTIQVHETVNQQSLLAKSVAEQNVKSLQVQRYAVAVQQQPRADFGTADKRLTERARLINRELESANRAVAHYLAEVQPVSLRLVTDAQAYFALQDNVLASLTGMRTETAIRMIDVLERKTREYSREADAVSREIGKSQSTFSENAKEFREHAGEINKFVSGDNGLLKTLQDDLDQVESSINHHWVGAGVSALAIGGGIALIVIGSVGTLLTGGLATAAVVGGGALLLGGIGGAVGTGVGLANLYQQKRNLLEEQARLRQEVKLLTDCSTGLTGLETAAEAAAVEAQSAKNAWDIVGGHLASLSSTLRDAKDPSFEEDIRRVFVETARTNLSDTQNGLRGVQRLMTPETVIEPARRTDHLILAYTDDLERRKPENLCQAA</sequence>
<dbReference type="STRING" id="310781.SAMN05216259_117104"/>
<feature type="transmembrane region" description="Helical" evidence="1">
    <location>
        <begin position="221"/>
        <end position="247"/>
    </location>
</feature>
<keyword evidence="1" id="KW-0472">Membrane</keyword>
<dbReference type="CDD" id="cd22652">
    <property type="entry name" value="ClyA_AhlB-like"/>
    <property type="match status" value="1"/>
</dbReference>
<name>A0A1H0Q479_9ACTN</name>
<dbReference type="RefSeq" id="WP_176930607.1">
    <property type="nucleotide sequence ID" value="NZ_FNIE01000017.1"/>
</dbReference>
<evidence type="ECO:0000313" key="3">
    <source>
        <dbReference type="Proteomes" id="UP000199341"/>
    </source>
</evidence>
<evidence type="ECO:0000313" key="2">
    <source>
        <dbReference type="EMBL" id="SDP11449.1"/>
    </source>
</evidence>
<dbReference type="EMBL" id="FNIE01000017">
    <property type="protein sequence ID" value="SDP11449.1"/>
    <property type="molecule type" value="Genomic_DNA"/>
</dbReference>
<feature type="transmembrane region" description="Helical" evidence="1">
    <location>
        <begin position="187"/>
        <end position="209"/>
    </location>
</feature>
<organism evidence="2 3">
    <name type="scientific">Actinacidiphila guanduensis</name>
    <dbReference type="NCBI Taxonomy" id="310781"/>
    <lineage>
        <taxon>Bacteria</taxon>
        <taxon>Bacillati</taxon>
        <taxon>Actinomycetota</taxon>
        <taxon>Actinomycetes</taxon>
        <taxon>Kitasatosporales</taxon>
        <taxon>Streptomycetaceae</taxon>
        <taxon>Actinacidiphila</taxon>
    </lineage>
</organism>
<dbReference type="InterPro" id="IPR008414">
    <property type="entry name" value="HBL"/>
</dbReference>
<dbReference type="Proteomes" id="UP000199341">
    <property type="component" value="Unassembled WGS sequence"/>
</dbReference>
<dbReference type="GO" id="GO:0016020">
    <property type="term" value="C:membrane"/>
    <property type="evidence" value="ECO:0007669"/>
    <property type="project" value="InterPro"/>
</dbReference>
<proteinExistence type="predicted"/>
<accession>A0A1H0Q479</accession>
<evidence type="ECO:0000256" key="1">
    <source>
        <dbReference type="SAM" id="Phobius"/>
    </source>
</evidence>
<keyword evidence="3" id="KW-1185">Reference proteome</keyword>